<dbReference type="InterPro" id="IPR004101">
    <property type="entry name" value="Mur_ligase_C"/>
</dbReference>
<evidence type="ECO:0000256" key="5">
    <source>
        <dbReference type="ARBA" id="ARBA00022840"/>
    </source>
</evidence>
<feature type="compositionally biased region" description="Polar residues" evidence="7">
    <location>
        <begin position="145"/>
        <end position="154"/>
    </location>
</feature>
<evidence type="ECO:0000259" key="11">
    <source>
        <dbReference type="Pfam" id="PF10307"/>
    </source>
</evidence>
<keyword evidence="5" id="KW-0067">ATP-binding</keyword>
<feature type="region of interest" description="Disordered" evidence="7">
    <location>
        <begin position="136"/>
        <end position="170"/>
    </location>
</feature>
<protein>
    <recommendedName>
        <fullName evidence="14">Mur ligase central domain-containing protein</fullName>
    </recommendedName>
</protein>
<evidence type="ECO:0000313" key="13">
    <source>
        <dbReference type="Proteomes" id="UP001212841"/>
    </source>
</evidence>
<dbReference type="PANTHER" id="PTHR11136">
    <property type="entry name" value="FOLYLPOLYGLUTAMATE SYNTHASE-RELATED"/>
    <property type="match status" value="1"/>
</dbReference>
<feature type="region of interest" description="Disordered" evidence="7">
    <location>
        <begin position="385"/>
        <end position="407"/>
    </location>
</feature>
<feature type="domain" description="Mur ligase C-terminal" evidence="9">
    <location>
        <begin position="686"/>
        <end position="822"/>
    </location>
</feature>
<keyword evidence="8" id="KW-0812">Transmembrane</keyword>
<dbReference type="AlphaFoldDB" id="A0AAD5SGM3"/>
<evidence type="ECO:0008006" key="14">
    <source>
        <dbReference type="Google" id="ProtNLM"/>
    </source>
</evidence>
<dbReference type="Pfam" id="PF08245">
    <property type="entry name" value="Mur_ligase_M"/>
    <property type="match status" value="1"/>
</dbReference>
<dbReference type="SUPFAM" id="SSF53623">
    <property type="entry name" value="MurD-like peptide ligases, catalytic domain"/>
    <property type="match status" value="1"/>
</dbReference>
<comment type="caution">
    <text evidence="12">The sequence shown here is derived from an EMBL/GenBank/DDBJ whole genome shotgun (WGS) entry which is preliminary data.</text>
</comment>
<proteinExistence type="inferred from homology"/>
<name>A0AAD5SGM3_9FUNG</name>
<organism evidence="12 13">
    <name type="scientific">Rhizophlyctis rosea</name>
    <dbReference type="NCBI Taxonomy" id="64517"/>
    <lineage>
        <taxon>Eukaryota</taxon>
        <taxon>Fungi</taxon>
        <taxon>Fungi incertae sedis</taxon>
        <taxon>Chytridiomycota</taxon>
        <taxon>Chytridiomycota incertae sedis</taxon>
        <taxon>Chytridiomycetes</taxon>
        <taxon>Rhizophlyctidales</taxon>
        <taxon>Rhizophlyctidaceae</taxon>
        <taxon>Rhizophlyctis</taxon>
    </lineage>
</organism>
<gene>
    <name evidence="12" type="ORF">HK097_005566</name>
</gene>
<feature type="domain" description="Mur ligase central" evidence="10">
    <location>
        <begin position="441"/>
        <end position="657"/>
    </location>
</feature>
<dbReference type="InterPro" id="IPR036615">
    <property type="entry name" value="Mur_ligase_C_dom_sf"/>
</dbReference>
<dbReference type="NCBIfam" id="TIGR01499">
    <property type="entry name" value="folC"/>
    <property type="match status" value="1"/>
</dbReference>
<keyword evidence="8" id="KW-0472">Membrane</keyword>
<dbReference type="InterPro" id="IPR036565">
    <property type="entry name" value="Mur-like_cat_sf"/>
</dbReference>
<evidence type="ECO:0000259" key="10">
    <source>
        <dbReference type="Pfam" id="PF08245"/>
    </source>
</evidence>
<dbReference type="Pfam" id="PF10307">
    <property type="entry name" value="HAD_SAK_1"/>
    <property type="match status" value="1"/>
</dbReference>
<reference evidence="12" key="1">
    <citation type="submission" date="2020-05" db="EMBL/GenBank/DDBJ databases">
        <title>Phylogenomic resolution of chytrid fungi.</title>
        <authorList>
            <person name="Stajich J.E."/>
            <person name="Amses K."/>
            <person name="Simmons R."/>
            <person name="Seto K."/>
            <person name="Myers J."/>
            <person name="Bonds A."/>
            <person name="Quandt C.A."/>
            <person name="Barry K."/>
            <person name="Liu P."/>
            <person name="Grigoriev I."/>
            <person name="Longcore J.E."/>
            <person name="James T.Y."/>
        </authorList>
    </citation>
    <scope>NUCLEOTIDE SEQUENCE</scope>
    <source>
        <strain evidence="12">JEL0318</strain>
    </source>
</reference>
<evidence type="ECO:0000313" key="12">
    <source>
        <dbReference type="EMBL" id="KAJ3052839.1"/>
    </source>
</evidence>
<dbReference type="InterPro" id="IPR018812">
    <property type="entry name" value="SAK_HAD"/>
</dbReference>
<evidence type="ECO:0000259" key="9">
    <source>
        <dbReference type="Pfam" id="PF02875"/>
    </source>
</evidence>
<dbReference type="GO" id="GO:0005739">
    <property type="term" value="C:mitochondrion"/>
    <property type="evidence" value="ECO:0007669"/>
    <property type="project" value="TreeGrafter"/>
</dbReference>
<accession>A0AAD5SGM3</accession>
<sequence>MTGRRHHVFGDRIRKIAASLEPPLDFDLFFFREGYEPDHPRNHPTTLDFKVAVLRKLLHSIPSIQHVEFFDDRKRHLGYFSSELEDQQRKKRIGTFEVHFVQQDPNAHVYMPEDLERSLVVDLVKRSNDRVAKCKEELLSGGNGSEDTSTNDGSPGNPRKGRKTPLPRRTSASFFRDPIELVERPKYTALFLAPECQKKLLALAPRPENWSISGDHVTVCMGGAKDKVTEPMGGLGQTVHAHAIALGRISDRVIAVKVAPDPKHRPLTSENDTPHVTLYVAPNAKAKESNDIQEWTDLPKPIPIHGILREEVAVGIKGAEKQAAQPKQEVSIGKLVQKHHPHLSGKAVGDMCRQVTEWMQKMVMENAEQNRASIEWFIQGLGGKRGEEEAGSPGVDIPGSVVEGPTSAREAKGKINLGLENISRLLEGLKNPQRGLKVVHVAGTNGKGSICAAVSAVLTYAGYRTGRFNSPHLLHPSDAILLNDQPLSRKEYDATLNNVLGRAKELGIEITTFEAQTVTAFCLFAEHKVDIAVIEVGLGGRLDATNVCDSPLVCVFAAIGMDHVEFLGDTIAKIAREKAGIIKEKSRIVIAPQAESDAVDVLLKVAMEKGCEAVVVDAARANGLQEGYADYEFAGRTVQIPVRLLGDFQLGNMAAAVKTLDLLTRFGLTVPVRAVEKGLANVRWRGRLEWVNAPSVGRVLVDGAHNLPAAKALAQFINEQRSKLQAEGKKRNVGWIIGMTAGKDAVGVMKTLLQKGDSVYATTFSQPEQMPWIRAASTKVLRDAAEKAIPGIHVSEAKNLTKTLASLRRDASRPALLVLCGSLYLVADLYRTLPPPAEPSKIIPASASVSTAGRASKSEVRKAVRSFADETEGNGVLHQLESHKKPILLLASLFLGSLLSLLDLYGGSPLTSLLAAPKTSLWKSIAWLATARSLTVLTGLWDTDNAGSSAASSGGVTKKGAKQSETSSSRLRTLIYGFAGATVASFLLHFLAVLFGASVFE</sequence>
<feature type="domain" description="Swiss Army Knife RNA repair protein HAD" evidence="11">
    <location>
        <begin position="1"/>
        <end position="128"/>
    </location>
</feature>
<keyword evidence="8" id="KW-1133">Transmembrane helix</keyword>
<dbReference type="GO" id="GO:0004326">
    <property type="term" value="F:tetrahydrofolylpolyglutamate synthase activity"/>
    <property type="evidence" value="ECO:0007669"/>
    <property type="project" value="InterPro"/>
</dbReference>
<keyword evidence="3" id="KW-0479">Metal-binding</keyword>
<dbReference type="InterPro" id="IPR013221">
    <property type="entry name" value="Mur_ligase_cen"/>
</dbReference>
<dbReference type="GO" id="GO:0046872">
    <property type="term" value="F:metal ion binding"/>
    <property type="evidence" value="ECO:0007669"/>
    <property type="project" value="UniProtKB-KW"/>
</dbReference>
<comment type="similarity">
    <text evidence="1">Belongs to the folylpolyglutamate synthase family.</text>
</comment>
<evidence type="ECO:0000256" key="1">
    <source>
        <dbReference type="ARBA" id="ARBA00008276"/>
    </source>
</evidence>
<keyword evidence="13" id="KW-1185">Reference proteome</keyword>
<keyword evidence="2" id="KW-0436">Ligase</keyword>
<evidence type="ECO:0000256" key="2">
    <source>
        <dbReference type="ARBA" id="ARBA00022598"/>
    </source>
</evidence>
<evidence type="ECO:0000256" key="7">
    <source>
        <dbReference type="SAM" id="MobiDB-lite"/>
    </source>
</evidence>
<dbReference type="GO" id="GO:0008841">
    <property type="term" value="F:dihydrofolate synthase activity"/>
    <property type="evidence" value="ECO:0007669"/>
    <property type="project" value="TreeGrafter"/>
</dbReference>
<dbReference type="PANTHER" id="PTHR11136:SF0">
    <property type="entry name" value="DIHYDROFOLATE SYNTHETASE-RELATED"/>
    <property type="match status" value="1"/>
</dbReference>
<dbReference type="GO" id="GO:0005829">
    <property type="term" value="C:cytosol"/>
    <property type="evidence" value="ECO:0007669"/>
    <property type="project" value="TreeGrafter"/>
</dbReference>
<evidence type="ECO:0000256" key="8">
    <source>
        <dbReference type="SAM" id="Phobius"/>
    </source>
</evidence>
<evidence type="ECO:0000256" key="6">
    <source>
        <dbReference type="ARBA" id="ARBA00022842"/>
    </source>
</evidence>
<dbReference type="SUPFAM" id="SSF53244">
    <property type="entry name" value="MurD-like peptide ligases, peptide-binding domain"/>
    <property type="match status" value="1"/>
</dbReference>
<dbReference type="InterPro" id="IPR001645">
    <property type="entry name" value="Folylpolyglutamate_synth"/>
</dbReference>
<dbReference type="Gene3D" id="3.90.190.20">
    <property type="entry name" value="Mur ligase, C-terminal domain"/>
    <property type="match status" value="1"/>
</dbReference>
<dbReference type="GO" id="GO:0005524">
    <property type="term" value="F:ATP binding"/>
    <property type="evidence" value="ECO:0007669"/>
    <property type="project" value="UniProtKB-KW"/>
</dbReference>
<dbReference type="Pfam" id="PF02875">
    <property type="entry name" value="Mur_ligase_C"/>
    <property type="match status" value="1"/>
</dbReference>
<keyword evidence="6" id="KW-0460">Magnesium</keyword>
<keyword evidence="4" id="KW-0547">Nucleotide-binding</keyword>
<evidence type="ECO:0000256" key="4">
    <source>
        <dbReference type="ARBA" id="ARBA00022741"/>
    </source>
</evidence>
<feature type="transmembrane region" description="Helical" evidence="8">
    <location>
        <begin position="974"/>
        <end position="1000"/>
    </location>
</feature>
<dbReference type="Proteomes" id="UP001212841">
    <property type="component" value="Unassembled WGS sequence"/>
</dbReference>
<evidence type="ECO:0000256" key="3">
    <source>
        <dbReference type="ARBA" id="ARBA00022723"/>
    </source>
</evidence>
<dbReference type="EMBL" id="JADGJD010000260">
    <property type="protein sequence ID" value="KAJ3052839.1"/>
    <property type="molecule type" value="Genomic_DNA"/>
</dbReference>
<dbReference type="Gene3D" id="3.40.1190.10">
    <property type="entry name" value="Mur-like, catalytic domain"/>
    <property type="match status" value="1"/>
</dbReference>